<evidence type="ECO:0000313" key="3">
    <source>
        <dbReference type="Proteomes" id="UP001500466"/>
    </source>
</evidence>
<sequence>MVLVEEALYFVGERALVGSQFKVHGNAPEGARAGTDEWCTYAGHHGNLTDSQVNVAPAQDQIQRRRIDLGRKIEMAPRNPAFRREDNSGRGKSAR</sequence>
<proteinExistence type="predicted"/>
<evidence type="ECO:0000313" key="2">
    <source>
        <dbReference type="EMBL" id="GAA4980262.1"/>
    </source>
</evidence>
<dbReference type="Proteomes" id="UP001500466">
    <property type="component" value="Unassembled WGS sequence"/>
</dbReference>
<protein>
    <submittedName>
        <fullName evidence="2">Uncharacterized protein</fullName>
    </submittedName>
</protein>
<name>A0ABP9HW62_9ACTN</name>
<organism evidence="2 3">
    <name type="scientific">Yinghuangia aomiensis</name>
    <dbReference type="NCBI Taxonomy" id="676205"/>
    <lineage>
        <taxon>Bacteria</taxon>
        <taxon>Bacillati</taxon>
        <taxon>Actinomycetota</taxon>
        <taxon>Actinomycetes</taxon>
        <taxon>Kitasatosporales</taxon>
        <taxon>Streptomycetaceae</taxon>
        <taxon>Yinghuangia</taxon>
    </lineage>
</organism>
<accession>A0ABP9HW62</accession>
<comment type="caution">
    <text evidence="2">The sequence shown here is derived from an EMBL/GenBank/DDBJ whole genome shotgun (WGS) entry which is preliminary data.</text>
</comment>
<feature type="region of interest" description="Disordered" evidence="1">
    <location>
        <begin position="73"/>
        <end position="95"/>
    </location>
</feature>
<gene>
    <name evidence="2" type="ORF">GCM10023205_56590</name>
</gene>
<reference evidence="3" key="1">
    <citation type="journal article" date="2019" name="Int. J. Syst. Evol. Microbiol.">
        <title>The Global Catalogue of Microorganisms (GCM) 10K type strain sequencing project: providing services to taxonomists for standard genome sequencing and annotation.</title>
        <authorList>
            <consortium name="The Broad Institute Genomics Platform"/>
            <consortium name="The Broad Institute Genome Sequencing Center for Infectious Disease"/>
            <person name="Wu L."/>
            <person name="Ma J."/>
        </authorList>
    </citation>
    <scope>NUCLEOTIDE SEQUENCE [LARGE SCALE GENOMIC DNA]</scope>
    <source>
        <strain evidence="3">JCM 17986</strain>
    </source>
</reference>
<keyword evidence="3" id="KW-1185">Reference proteome</keyword>
<evidence type="ECO:0000256" key="1">
    <source>
        <dbReference type="SAM" id="MobiDB-lite"/>
    </source>
</evidence>
<dbReference type="EMBL" id="BAABHS010000022">
    <property type="protein sequence ID" value="GAA4980262.1"/>
    <property type="molecule type" value="Genomic_DNA"/>
</dbReference>